<feature type="compositionally biased region" description="Basic and acidic residues" evidence="1">
    <location>
        <begin position="479"/>
        <end position="492"/>
    </location>
</feature>
<evidence type="ECO:0000259" key="3">
    <source>
        <dbReference type="Pfam" id="PF13976"/>
    </source>
</evidence>
<dbReference type="EMBL" id="BKCJ010066080">
    <property type="protein sequence ID" value="GEW61671.1"/>
    <property type="molecule type" value="Genomic_DNA"/>
</dbReference>
<dbReference type="Pfam" id="PF07727">
    <property type="entry name" value="RVT_2"/>
    <property type="match status" value="1"/>
</dbReference>
<feature type="compositionally biased region" description="Basic and acidic residues" evidence="1">
    <location>
        <begin position="455"/>
        <end position="468"/>
    </location>
</feature>
<feature type="compositionally biased region" description="Polar residues" evidence="1">
    <location>
        <begin position="214"/>
        <end position="224"/>
    </location>
</feature>
<dbReference type="Pfam" id="PF13976">
    <property type="entry name" value="gag_pre-integrs"/>
    <property type="match status" value="1"/>
</dbReference>
<dbReference type="PANTHER" id="PTHR11439">
    <property type="entry name" value="GAG-POL-RELATED RETROTRANSPOSON"/>
    <property type="match status" value="1"/>
</dbReference>
<feature type="domain" description="GAG-pre-integrase" evidence="3">
    <location>
        <begin position="303"/>
        <end position="375"/>
    </location>
</feature>
<reference evidence="4" key="1">
    <citation type="journal article" date="2019" name="Sci. Rep.">
        <title>Draft genome of Tanacetum cinerariifolium, the natural source of mosquito coil.</title>
        <authorList>
            <person name="Yamashiro T."/>
            <person name="Shiraishi A."/>
            <person name="Satake H."/>
            <person name="Nakayama K."/>
        </authorList>
    </citation>
    <scope>NUCLEOTIDE SEQUENCE</scope>
</reference>
<feature type="region of interest" description="Disordered" evidence="1">
    <location>
        <begin position="436"/>
        <end position="492"/>
    </location>
</feature>
<feature type="region of interest" description="Disordered" evidence="1">
    <location>
        <begin position="193"/>
        <end position="238"/>
    </location>
</feature>
<proteinExistence type="predicted"/>
<feature type="compositionally biased region" description="Low complexity" evidence="1">
    <location>
        <begin position="225"/>
        <end position="234"/>
    </location>
</feature>
<dbReference type="InterPro" id="IPR025724">
    <property type="entry name" value="GAG-pre-integrase_dom"/>
</dbReference>
<dbReference type="AlphaFoldDB" id="A0A699GWN4"/>
<name>A0A699GWN4_TANCI</name>
<accession>A0A699GWN4</accession>
<gene>
    <name evidence="4" type="ORF">Tci_233647</name>
</gene>
<sequence>MPPKPDLVFHDAPNVTETNHPAFNVKLSPTKPDTNLSHTHRPSAPIIKDWVSDSEENYKVEIPHYTPSFVQTTEQVKLPRSSIKTVKTSISAANPKTAIPKPKSNGNRRIRKACFVCKSLTHLIQDCDYYDKKIAQTTARTHAQKGNNQQYARMTLPNPHQHVVPTTVLTKSKLVPITAARPVTVAVPKPHVTRPRQAKTVVTKPHSPPRRTINRSPSLKSSTFPPKATAAKAPMGNPQHALKEKGVIDSGCSRHMIMNMSYLSDFEERNGGYVAFGGNTKGGKISGKDDNQVLLRVPRENNMYNVNLKNIVPSGDLTCFFTKETLDESNLWHRRLGHINFKTINELVKGNLVRGLPAKVFENDHTCVACKKGKQHRAFCSGPTWLFDIDTLTKTMNYQPVTAGNQSNPSAGVQEQFDVEKAKEESAQQYVLFPVWSSGSTNPQKTDDDATIGGKKPEFEGRKPESKVHVSPSSSAQTNKHDDKTKREAKGKSHVDFAVGQISTNSTNTFSVAGPSNIAKVWVLVDLPHGKRAIVTKWVFRNKKDERGIIVRNEARLVAQGHTQEEGINYEEVFSPVVRIEAIRLFLAYVSFMGFMVYQMDVKSAFLYGTIEEEVYVYQPPGFEDPDYPVKVYKVVMALYGLHQALKAWYKTITNYLLENGFQRGNIDQTLFIKRQKGIQVKQKPDGIFISQDRYVAEILRKFGLTNRKSASTPIDTEKPLLKYTNGEDVDMHTYRSMIGSLMYLTSSRPDIMFAVYACARFQVTPKASHLHVVKKIFRYLKGKPYLGLWYPKDSPFNLVAYSDSDYAGASLHKKSTTGDVNSLDAD</sequence>
<dbReference type="InterPro" id="IPR043502">
    <property type="entry name" value="DNA/RNA_pol_sf"/>
</dbReference>
<comment type="caution">
    <text evidence="4">The sequence shown here is derived from an EMBL/GenBank/DDBJ whole genome shotgun (WGS) entry which is preliminary data.</text>
</comment>
<evidence type="ECO:0000256" key="1">
    <source>
        <dbReference type="SAM" id="MobiDB-lite"/>
    </source>
</evidence>
<evidence type="ECO:0000313" key="4">
    <source>
        <dbReference type="EMBL" id="GEW61671.1"/>
    </source>
</evidence>
<dbReference type="InterPro" id="IPR013103">
    <property type="entry name" value="RVT_2"/>
</dbReference>
<protein>
    <submittedName>
        <fullName evidence="4">Uncharacterized protein</fullName>
    </submittedName>
</protein>
<feature type="domain" description="Reverse transcriptase Ty1/copia-type" evidence="2">
    <location>
        <begin position="520"/>
        <end position="675"/>
    </location>
</feature>
<dbReference type="SUPFAM" id="SSF56672">
    <property type="entry name" value="DNA/RNA polymerases"/>
    <property type="match status" value="1"/>
</dbReference>
<dbReference type="PANTHER" id="PTHR11439:SF509">
    <property type="entry name" value="RNA-DIRECTED DNA POLYMERASE"/>
    <property type="match status" value="1"/>
</dbReference>
<evidence type="ECO:0000259" key="2">
    <source>
        <dbReference type="Pfam" id="PF07727"/>
    </source>
</evidence>
<organism evidence="4">
    <name type="scientific">Tanacetum cinerariifolium</name>
    <name type="common">Dalmatian daisy</name>
    <name type="synonym">Chrysanthemum cinerariifolium</name>
    <dbReference type="NCBI Taxonomy" id="118510"/>
    <lineage>
        <taxon>Eukaryota</taxon>
        <taxon>Viridiplantae</taxon>
        <taxon>Streptophyta</taxon>
        <taxon>Embryophyta</taxon>
        <taxon>Tracheophyta</taxon>
        <taxon>Spermatophyta</taxon>
        <taxon>Magnoliopsida</taxon>
        <taxon>eudicotyledons</taxon>
        <taxon>Gunneridae</taxon>
        <taxon>Pentapetalae</taxon>
        <taxon>asterids</taxon>
        <taxon>campanulids</taxon>
        <taxon>Asterales</taxon>
        <taxon>Asteraceae</taxon>
        <taxon>Asteroideae</taxon>
        <taxon>Anthemideae</taxon>
        <taxon>Anthemidinae</taxon>
        <taxon>Tanacetum</taxon>
    </lineage>
</organism>